<keyword evidence="3 5" id="KW-0808">Transferase</keyword>
<evidence type="ECO:0000313" key="5">
    <source>
        <dbReference type="EMBL" id="WGH78441.1"/>
    </source>
</evidence>
<comment type="similarity">
    <text evidence="1">Belongs to the glycosyltransferase 2 family.</text>
</comment>
<evidence type="ECO:0000256" key="1">
    <source>
        <dbReference type="ARBA" id="ARBA00006739"/>
    </source>
</evidence>
<dbReference type="SUPFAM" id="SSF53448">
    <property type="entry name" value="Nucleotide-diphospho-sugar transferases"/>
    <property type="match status" value="1"/>
</dbReference>
<keyword evidence="4" id="KW-0472">Membrane</keyword>
<feature type="transmembrane region" description="Helical" evidence="4">
    <location>
        <begin position="338"/>
        <end position="360"/>
    </location>
</feature>
<keyword evidence="4" id="KW-0812">Transmembrane</keyword>
<feature type="transmembrane region" description="Helical" evidence="4">
    <location>
        <begin position="20"/>
        <end position="44"/>
    </location>
</feature>
<sequence length="416" mass="45892">MSELGLAIDFLGAQSGETLFALFWFVVVIEMPRYLLLFATITILPRPRPHPEFEGALSVMIAGHCEAETIERCVAALREQSRPPDQIVVVSDGSSDAMQGVMRDMLRRGLIDEAHATDLRSGKSAGVNMAARSCTGDILVNVDSDCSFDRHALRELVRPFNDPAVGAVCGCIRPRNRTHGLVTRFQAIEYLTSISLGRQAADRIGQVSCVSGAFGAFRRDAYLAAGGLDAGGGEDLDLTLRLRQRGWAIRFAAAAICYTDVPATLRALVRQRFRWERDAIRLRYRKHRGLMNPFSNRFRLSGLFNEVEFLLFNVVAAIALPVYLAWLVSIYGTGAWTILLAAQIGLLGLDAAVLAMAAALSPGSGAWRLFADLPGYSLFNGLFMRFVRLAAYAEEWIFHASYADSYVPDKVHRVRE</sequence>
<gene>
    <name evidence="5" type="ORF">P8627_15685</name>
</gene>
<dbReference type="Pfam" id="PF13641">
    <property type="entry name" value="Glyco_tranf_2_3"/>
    <property type="match status" value="1"/>
</dbReference>
<dbReference type="Proteomes" id="UP001243420">
    <property type="component" value="Chromosome"/>
</dbReference>
<keyword evidence="4" id="KW-1133">Transmembrane helix</keyword>
<keyword evidence="6" id="KW-1185">Reference proteome</keyword>
<dbReference type="Gene3D" id="3.90.550.10">
    <property type="entry name" value="Spore Coat Polysaccharide Biosynthesis Protein SpsA, Chain A"/>
    <property type="match status" value="1"/>
</dbReference>
<dbReference type="CDD" id="cd06423">
    <property type="entry name" value="CESA_like"/>
    <property type="match status" value="1"/>
</dbReference>
<dbReference type="PANTHER" id="PTHR43630:SF1">
    <property type="entry name" value="POLY-BETA-1,6-N-ACETYL-D-GLUCOSAMINE SYNTHASE"/>
    <property type="match status" value="1"/>
</dbReference>
<dbReference type="RefSeq" id="WP_279965192.1">
    <property type="nucleotide sequence ID" value="NZ_CP122537.1"/>
</dbReference>
<dbReference type="EMBL" id="CP122537">
    <property type="protein sequence ID" value="WGH78441.1"/>
    <property type="molecule type" value="Genomic_DNA"/>
</dbReference>
<evidence type="ECO:0000256" key="2">
    <source>
        <dbReference type="ARBA" id="ARBA00022676"/>
    </source>
</evidence>
<evidence type="ECO:0000256" key="3">
    <source>
        <dbReference type="ARBA" id="ARBA00022679"/>
    </source>
</evidence>
<dbReference type="InterPro" id="IPR029044">
    <property type="entry name" value="Nucleotide-diphossugar_trans"/>
</dbReference>
<protein>
    <submittedName>
        <fullName evidence="5">Glycosyltransferase</fullName>
        <ecNumber evidence="5">2.4.-.-</ecNumber>
    </submittedName>
</protein>
<feature type="transmembrane region" description="Helical" evidence="4">
    <location>
        <begin position="309"/>
        <end position="332"/>
    </location>
</feature>
<evidence type="ECO:0000256" key="4">
    <source>
        <dbReference type="SAM" id="Phobius"/>
    </source>
</evidence>
<organism evidence="5 6">
    <name type="scientific">Jannaschia ovalis</name>
    <dbReference type="NCBI Taxonomy" id="3038773"/>
    <lineage>
        <taxon>Bacteria</taxon>
        <taxon>Pseudomonadati</taxon>
        <taxon>Pseudomonadota</taxon>
        <taxon>Alphaproteobacteria</taxon>
        <taxon>Rhodobacterales</taxon>
        <taxon>Roseobacteraceae</taxon>
        <taxon>Jannaschia</taxon>
    </lineage>
</organism>
<name>A0ABY8LAZ7_9RHOB</name>
<keyword evidence="2 5" id="KW-0328">Glycosyltransferase</keyword>
<dbReference type="GO" id="GO:0016757">
    <property type="term" value="F:glycosyltransferase activity"/>
    <property type="evidence" value="ECO:0007669"/>
    <property type="project" value="UniProtKB-KW"/>
</dbReference>
<evidence type="ECO:0000313" key="6">
    <source>
        <dbReference type="Proteomes" id="UP001243420"/>
    </source>
</evidence>
<dbReference type="EC" id="2.4.-.-" evidence="5"/>
<proteinExistence type="inferred from homology"/>
<dbReference type="PANTHER" id="PTHR43630">
    <property type="entry name" value="POLY-BETA-1,6-N-ACETYL-D-GLUCOSAMINE SYNTHASE"/>
    <property type="match status" value="1"/>
</dbReference>
<accession>A0ABY8LAZ7</accession>
<reference evidence="5 6" key="1">
    <citation type="submission" date="2023-04" db="EMBL/GenBank/DDBJ databases">
        <title>Jannaschia ovalis sp. nov., a marine bacterium isolated from sea tidal flat.</title>
        <authorList>
            <person name="Kwon D.Y."/>
            <person name="Kim J.-J."/>
        </authorList>
    </citation>
    <scope>NUCLEOTIDE SEQUENCE [LARGE SCALE GENOMIC DNA]</scope>
    <source>
        <strain evidence="5 6">GRR-S6-38</strain>
    </source>
</reference>